<dbReference type="Pfam" id="PF25876">
    <property type="entry name" value="HH_MFP_RND"/>
    <property type="match status" value="1"/>
</dbReference>
<dbReference type="InterPro" id="IPR058627">
    <property type="entry name" value="MdtA-like_C"/>
</dbReference>
<dbReference type="RefSeq" id="WP_114101616.1">
    <property type="nucleotide sequence ID" value="NZ_JPWF01000004.1"/>
</dbReference>
<dbReference type="InterPro" id="IPR006143">
    <property type="entry name" value="RND_pump_MFP"/>
</dbReference>
<dbReference type="PROSITE" id="PS51257">
    <property type="entry name" value="PROKAR_LIPOPROTEIN"/>
    <property type="match status" value="1"/>
</dbReference>
<evidence type="ECO:0000313" key="8">
    <source>
        <dbReference type="EMBL" id="RCK37806.1"/>
    </source>
</evidence>
<accession>A0A367W8N4</accession>
<evidence type="ECO:0000259" key="5">
    <source>
        <dbReference type="Pfam" id="PF25917"/>
    </source>
</evidence>
<dbReference type="FunFam" id="2.40.420.20:FF:000001">
    <property type="entry name" value="Efflux RND transporter periplasmic adaptor subunit"/>
    <property type="match status" value="1"/>
</dbReference>
<dbReference type="GO" id="GO:0046677">
    <property type="term" value="P:response to antibiotic"/>
    <property type="evidence" value="ECO:0007669"/>
    <property type="project" value="TreeGrafter"/>
</dbReference>
<dbReference type="SUPFAM" id="SSF111369">
    <property type="entry name" value="HlyD-like secretion proteins"/>
    <property type="match status" value="1"/>
</dbReference>
<dbReference type="InterPro" id="IPR058624">
    <property type="entry name" value="MdtA-like_HH"/>
</dbReference>
<evidence type="ECO:0000259" key="4">
    <source>
        <dbReference type="Pfam" id="PF25876"/>
    </source>
</evidence>
<dbReference type="Pfam" id="PF25967">
    <property type="entry name" value="RND-MFP_C"/>
    <property type="match status" value="1"/>
</dbReference>
<dbReference type="EMBL" id="JPWF01000004">
    <property type="protein sequence ID" value="RCK37806.1"/>
    <property type="molecule type" value="Genomic_DNA"/>
</dbReference>
<name>A0A367W8N4_9PROT</name>
<dbReference type="PANTHER" id="PTHR30158:SF3">
    <property type="entry name" value="MULTIDRUG EFFLUX PUMP SUBUNIT ACRA-RELATED"/>
    <property type="match status" value="1"/>
</dbReference>
<dbReference type="PANTHER" id="PTHR30158">
    <property type="entry name" value="ACRA/E-RELATED COMPONENT OF DRUG EFFLUX TRANSPORTER"/>
    <property type="match status" value="1"/>
</dbReference>
<evidence type="ECO:0000259" key="7">
    <source>
        <dbReference type="Pfam" id="PF25967"/>
    </source>
</evidence>
<dbReference type="Pfam" id="PF25944">
    <property type="entry name" value="Beta-barrel_RND"/>
    <property type="match status" value="1"/>
</dbReference>
<evidence type="ECO:0000256" key="2">
    <source>
        <dbReference type="ARBA" id="ARBA00009477"/>
    </source>
</evidence>
<protein>
    <submittedName>
        <fullName evidence="8">Multidrug transporter</fullName>
    </submittedName>
</protein>
<feature type="signal peptide" evidence="3">
    <location>
        <begin position="1"/>
        <end position="19"/>
    </location>
</feature>
<evidence type="ECO:0000256" key="1">
    <source>
        <dbReference type="ARBA" id="ARBA00004196"/>
    </source>
</evidence>
<feature type="domain" description="Multidrug resistance protein MdtA-like C-terminal permuted SH3" evidence="7">
    <location>
        <begin position="308"/>
        <end position="369"/>
    </location>
</feature>
<dbReference type="Proteomes" id="UP000253226">
    <property type="component" value="Unassembled WGS sequence"/>
</dbReference>
<feature type="domain" description="Multidrug resistance protein MdtA-like beta-barrel" evidence="6">
    <location>
        <begin position="213"/>
        <end position="302"/>
    </location>
</feature>
<dbReference type="GO" id="GO:0022857">
    <property type="term" value="F:transmembrane transporter activity"/>
    <property type="evidence" value="ECO:0007669"/>
    <property type="project" value="InterPro"/>
</dbReference>
<dbReference type="GO" id="GO:0030313">
    <property type="term" value="C:cell envelope"/>
    <property type="evidence" value="ECO:0007669"/>
    <property type="project" value="UniProtKB-SubCell"/>
</dbReference>
<dbReference type="InterPro" id="IPR058626">
    <property type="entry name" value="MdtA-like_b-barrel"/>
</dbReference>
<comment type="similarity">
    <text evidence="2">Belongs to the membrane fusion protein (MFP) (TC 8.A.1) family.</text>
</comment>
<evidence type="ECO:0000256" key="3">
    <source>
        <dbReference type="SAM" id="SignalP"/>
    </source>
</evidence>
<keyword evidence="3" id="KW-0732">Signal</keyword>
<dbReference type="Gene3D" id="2.40.50.100">
    <property type="match status" value="1"/>
</dbReference>
<dbReference type="NCBIfam" id="TIGR01730">
    <property type="entry name" value="RND_mfp"/>
    <property type="match status" value="1"/>
</dbReference>
<dbReference type="Pfam" id="PF25917">
    <property type="entry name" value="BSH_RND"/>
    <property type="match status" value="1"/>
</dbReference>
<dbReference type="Gene3D" id="2.40.420.20">
    <property type="match status" value="1"/>
</dbReference>
<comment type="caution">
    <text evidence="8">The sequence shown here is derived from an EMBL/GenBank/DDBJ whole genome shotgun (WGS) entry which is preliminary data.</text>
</comment>
<proteinExistence type="inferred from homology"/>
<dbReference type="GO" id="GO:0005886">
    <property type="term" value="C:plasma membrane"/>
    <property type="evidence" value="ECO:0007669"/>
    <property type="project" value="TreeGrafter"/>
</dbReference>
<dbReference type="Gene3D" id="1.10.287.470">
    <property type="entry name" value="Helix hairpin bin"/>
    <property type="match status" value="1"/>
</dbReference>
<sequence length="388" mass="41294">MRSCLKFAGIAALAILVAACSEQNEGGESQAAAPQQQQATPVGTVTLKAQTVGLVEEMPGRTIAFRQADIRPQVDGIIKERSFTEGGFVEAGQQLYMIDQDVYLAKVDAAQAELARQSATYDQAVKTRKRYDPLIKSQAVSQQTYDDAVAAEAQGRASVAAARAELEQARIDLAYTTVTAPISGQIGSSDYTEGALVTANQAAKLTTITQLDPIYVDVTQAGGRLLKIKQAIQNGRIKGVENGQIEVALIIDSTGAEYPHKGTLQFSDVTVNETTGTIRLRAVFPNPDGTLLPGMFVRGEVRQGHLENAFLIPQKAVMRRPDGSAYVYAVVDGKVAPKDITIEQSQGQNWLVSAGVEDGEQLIVDGIQRIGPGAPVAAQPVETAKAAE</sequence>
<comment type="subcellular location">
    <subcellularLocation>
        <location evidence="1">Cell envelope</location>
    </subcellularLocation>
</comment>
<feature type="chain" id="PRO_5016644623" evidence="3">
    <location>
        <begin position="20"/>
        <end position="388"/>
    </location>
</feature>
<gene>
    <name evidence="8" type="ORF">TH19_07140</name>
</gene>
<dbReference type="OrthoDB" id="9800613at2"/>
<dbReference type="InterPro" id="IPR058625">
    <property type="entry name" value="MdtA-like_BSH"/>
</dbReference>
<organism evidence="8 9">
    <name type="scientific">Thalassospira profundimaris</name>
    <dbReference type="NCBI Taxonomy" id="502049"/>
    <lineage>
        <taxon>Bacteria</taxon>
        <taxon>Pseudomonadati</taxon>
        <taxon>Pseudomonadota</taxon>
        <taxon>Alphaproteobacteria</taxon>
        <taxon>Rhodospirillales</taxon>
        <taxon>Thalassospiraceae</taxon>
        <taxon>Thalassospira</taxon>
    </lineage>
</organism>
<reference evidence="8 9" key="1">
    <citation type="submission" date="2014-07" db="EMBL/GenBank/DDBJ databases">
        <title>Draft genome sequence of Thalassospira profundimaris 35.</title>
        <authorList>
            <person name="Lai Q."/>
            <person name="Shao Z."/>
        </authorList>
    </citation>
    <scope>NUCLEOTIDE SEQUENCE [LARGE SCALE GENOMIC DNA]</scope>
    <source>
        <strain evidence="8 9">35</strain>
    </source>
</reference>
<evidence type="ECO:0000313" key="9">
    <source>
        <dbReference type="Proteomes" id="UP000253226"/>
    </source>
</evidence>
<evidence type="ECO:0000259" key="6">
    <source>
        <dbReference type="Pfam" id="PF25944"/>
    </source>
</evidence>
<feature type="domain" description="Multidrug resistance protein MdtA-like barrel-sandwich hybrid" evidence="5">
    <location>
        <begin position="66"/>
        <end position="209"/>
    </location>
</feature>
<dbReference type="AlphaFoldDB" id="A0A367W8N4"/>
<feature type="domain" description="Multidrug resistance protein MdtA-like alpha-helical hairpin" evidence="4">
    <location>
        <begin position="108"/>
        <end position="176"/>
    </location>
</feature>
<dbReference type="Gene3D" id="2.40.30.170">
    <property type="match status" value="1"/>
</dbReference>